<dbReference type="Proteomes" id="UP000233654">
    <property type="component" value="Unassembled WGS sequence"/>
</dbReference>
<feature type="transmembrane region" description="Helical" evidence="6">
    <location>
        <begin position="21"/>
        <end position="41"/>
    </location>
</feature>
<evidence type="ECO:0000313" key="7">
    <source>
        <dbReference type="EMBL" id="PKQ27410.1"/>
    </source>
</evidence>
<evidence type="ECO:0000256" key="4">
    <source>
        <dbReference type="ARBA" id="ARBA00022989"/>
    </source>
</evidence>
<feature type="non-terminal residue" evidence="7">
    <location>
        <position position="1"/>
    </location>
</feature>
<evidence type="ECO:0000256" key="1">
    <source>
        <dbReference type="ARBA" id="ARBA00004651"/>
    </source>
</evidence>
<evidence type="ECO:0008006" key="9">
    <source>
        <dbReference type="Google" id="ProtNLM"/>
    </source>
</evidence>
<feature type="transmembrane region" description="Helical" evidence="6">
    <location>
        <begin position="89"/>
        <end position="107"/>
    </location>
</feature>
<feature type="transmembrane region" description="Helical" evidence="6">
    <location>
        <begin position="113"/>
        <end position="131"/>
    </location>
</feature>
<gene>
    <name evidence="7" type="ORF">CVT63_08155</name>
</gene>
<dbReference type="GO" id="GO:0005886">
    <property type="term" value="C:plasma membrane"/>
    <property type="evidence" value="ECO:0007669"/>
    <property type="project" value="UniProtKB-SubCell"/>
</dbReference>
<evidence type="ECO:0000313" key="8">
    <source>
        <dbReference type="Proteomes" id="UP000233654"/>
    </source>
</evidence>
<comment type="subcellular location">
    <subcellularLocation>
        <location evidence="1">Cell membrane</location>
        <topology evidence="1">Multi-pass membrane protein</topology>
    </subcellularLocation>
</comment>
<feature type="transmembrane region" description="Helical" evidence="6">
    <location>
        <begin position="47"/>
        <end position="68"/>
    </location>
</feature>
<organism evidence="7 8">
    <name type="scientific">Candidatus Anoxymicrobium japonicum</name>
    <dbReference type="NCBI Taxonomy" id="2013648"/>
    <lineage>
        <taxon>Bacteria</taxon>
        <taxon>Bacillati</taxon>
        <taxon>Actinomycetota</taxon>
        <taxon>Candidatus Geothermincolia</taxon>
        <taxon>Candidatus Geothermincolales</taxon>
        <taxon>Candidatus Anoxymicrobiaceae</taxon>
        <taxon>Candidatus Anoxymicrobium</taxon>
    </lineage>
</organism>
<comment type="caution">
    <text evidence="7">The sequence shown here is derived from an EMBL/GenBank/DDBJ whole genome shotgun (WGS) entry which is preliminary data.</text>
</comment>
<reference evidence="7 8" key="1">
    <citation type="journal article" date="2017" name="ISME J.">
        <title>Potential for microbial H2 and metal transformations associated with novel bacteria and archaea in deep terrestrial subsurface sediments.</title>
        <authorList>
            <person name="Hernsdorf A.W."/>
            <person name="Amano Y."/>
            <person name="Miyakawa K."/>
            <person name="Ise K."/>
            <person name="Suzuki Y."/>
            <person name="Anantharaman K."/>
            <person name="Probst A."/>
            <person name="Burstein D."/>
            <person name="Thomas B.C."/>
            <person name="Banfield J.F."/>
        </authorList>
    </citation>
    <scope>NUCLEOTIDE SEQUENCE [LARGE SCALE GENOMIC DNA]</scope>
    <source>
        <strain evidence="7">HGW-Actinobacteria-3</strain>
    </source>
</reference>
<feature type="transmembrane region" description="Helical" evidence="6">
    <location>
        <begin position="233"/>
        <end position="252"/>
    </location>
</feature>
<evidence type="ECO:0000256" key="5">
    <source>
        <dbReference type="ARBA" id="ARBA00023136"/>
    </source>
</evidence>
<keyword evidence="3 6" id="KW-0812">Transmembrane</keyword>
<dbReference type="PANTHER" id="PTHR30250:SF11">
    <property type="entry name" value="O-ANTIGEN TRANSPORTER-RELATED"/>
    <property type="match status" value="1"/>
</dbReference>
<feature type="transmembrane region" description="Helical" evidence="6">
    <location>
        <begin position="258"/>
        <end position="282"/>
    </location>
</feature>
<dbReference type="InterPro" id="IPR050833">
    <property type="entry name" value="Poly_Biosynth_Transport"/>
</dbReference>
<feature type="transmembrane region" description="Helical" evidence="6">
    <location>
        <begin position="200"/>
        <end position="221"/>
    </location>
</feature>
<dbReference type="PANTHER" id="PTHR30250">
    <property type="entry name" value="PST FAMILY PREDICTED COLANIC ACID TRANSPORTER"/>
    <property type="match status" value="1"/>
</dbReference>
<dbReference type="AlphaFoldDB" id="A0A2N3G3W6"/>
<feature type="transmembrane region" description="Helical" evidence="6">
    <location>
        <begin position="171"/>
        <end position="194"/>
    </location>
</feature>
<protein>
    <recommendedName>
        <fullName evidence="9">Lipopolysaccharide biosynthesis protein</fullName>
    </recommendedName>
</protein>
<evidence type="ECO:0000256" key="2">
    <source>
        <dbReference type="ARBA" id="ARBA00022475"/>
    </source>
</evidence>
<name>A0A2N3G3W6_9ACTN</name>
<dbReference type="EMBL" id="PHEX01000109">
    <property type="protein sequence ID" value="PKQ27410.1"/>
    <property type="molecule type" value="Genomic_DNA"/>
</dbReference>
<keyword evidence="5 6" id="KW-0472">Membrane</keyword>
<evidence type="ECO:0000256" key="6">
    <source>
        <dbReference type="SAM" id="Phobius"/>
    </source>
</evidence>
<keyword evidence="4 6" id="KW-1133">Transmembrane helix</keyword>
<keyword evidence="2" id="KW-1003">Cell membrane</keyword>
<sequence length="310" mass="34674">ATQGYFYALSQLQAKLHFFNLMRFVLVAGNLILLLGLLAFYEEVDFRKILLTQTIVSAVLTIMGMVWARQNRVWEGADHRKQPVSWKSMLRYGVSHHGTVVLGLLLVNFDKVALLNIGTIIEYGFYALAFTTSRLIGALQEAVSTALYSRFAGKDVDELSHHVRVAFRLTFVPMLTLAAFGALLSPWLIVWVYGDSFAPTVIPFAVLLFECVIAGASWTLAQRFNAGGRPGLVFMRQFISVLPVFMALPFLPTENIHVYLSLLMLAGAVLRLSVTMAIYPLVLKETVPDVLPTMEDCKAVFRFLTRRSFG</sequence>
<accession>A0A2N3G3W6</accession>
<evidence type="ECO:0000256" key="3">
    <source>
        <dbReference type="ARBA" id="ARBA00022692"/>
    </source>
</evidence>
<proteinExistence type="predicted"/>